<sequence>MRDQTVPLSVSLFPTHATHARTHTRAQSTIHLGLAVSRRVCACRTSQSRLVRAPNGARVPLDVSPTGHLARINLSSFVRLHSGPWLSLWPWQLQETPRRRPHPRMWVKCATGAST</sequence>
<name>A0A3S5B321_9PLAT</name>
<accession>A0A3S5B321</accession>
<evidence type="ECO:0000313" key="1">
    <source>
        <dbReference type="EMBL" id="VEL44436.1"/>
    </source>
</evidence>
<organism evidence="1 2">
    <name type="scientific">Protopolystoma xenopodis</name>
    <dbReference type="NCBI Taxonomy" id="117903"/>
    <lineage>
        <taxon>Eukaryota</taxon>
        <taxon>Metazoa</taxon>
        <taxon>Spiralia</taxon>
        <taxon>Lophotrochozoa</taxon>
        <taxon>Platyhelminthes</taxon>
        <taxon>Monogenea</taxon>
        <taxon>Polyopisthocotylea</taxon>
        <taxon>Polystomatidea</taxon>
        <taxon>Polystomatidae</taxon>
        <taxon>Protopolystoma</taxon>
    </lineage>
</organism>
<protein>
    <submittedName>
        <fullName evidence="1">Uncharacterized protein</fullName>
    </submittedName>
</protein>
<dbReference type="EMBL" id="CAAALY010299036">
    <property type="protein sequence ID" value="VEL44436.1"/>
    <property type="molecule type" value="Genomic_DNA"/>
</dbReference>
<reference evidence="1" key="1">
    <citation type="submission" date="2018-11" db="EMBL/GenBank/DDBJ databases">
        <authorList>
            <consortium name="Pathogen Informatics"/>
        </authorList>
    </citation>
    <scope>NUCLEOTIDE SEQUENCE</scope>
</reference>
<proteinExistence type="predicted"/>
<gene>
    <name evidence="1" type="ORF">PXEA_LOCUS37876</name>
</gene>
<comment type="caution">
    <text evidence="1">The sequence shown here is derived from an EMBL/GenBank/DDBJ whole genome shotgun (WGS) entry which is preliminary data.</text>
</comment>
<keyword evidence="2" id="KW-1185">Reference proteome</keyword>
<evidence type="ECO:0000313" key="2">
    <source>
        <dbReference type="Proteomes" id="UP000784294"/>
    </source>
</evidence>
<dbReference type="Proteomes" id="UP000784294">
    <property type="component" value="Unassembled WGS sequence"/>
</dbReference>
<dbReference type="AlphaFoldDB" id="A0A3S5B321"/>